<name>A0A0K1EHM9_CHOCO</name>
<feature type="chain" id="PRO_5005459464" description="Secreted protein" evidence="2">
    <location>
        <begin position="21"/>
        <end position="260"/>
    </location>
</feature>
<keyword evidence="2" id="KW-0732">Signal</keyword>
<feature type="compositionally biased region" description="Pro residues" evidence="1">
    <location>
        <begin position="249"/>
        <end position="260"/>
    </location>
</feature>
<gene>
    <name evidence="3" type="ORF">CMC5_043350</name>
</gene>
<dbReference type="AlphaFoldDB" id="A0A0K1EHM9"/>
<evidence type="ECO:0008006" key="5">
    <source>
        <dbReference type="Google" id="ProtNLM"/>
    </source>
</evidence>
<feature type="region of interest" description="Disordered" evidence="1">
    <location>
        <begin position="223"/>
        <end position="260"/>
    </location>
</feature>
<dbReference type="Proteomes" id="UP000067626">
    <property type="component" value="Chromosome"/>
</dbReference>
<keyword evidence="4" id="KW-1185">Reference proteome</keyword>
<evidence type="ECO:0000256" key="2">
    <source>
        <dbReference type="SAM" id="SignalP"/>
    </source>
</evidence>
<reference evidence="3 4" key="1">
    <citation type="submission" date="2015-07" db="EMBL/GenBank/DDBJ databases">
        <title>Genome analysis of myxobacterium Chondromyces crocatus Cm c5 reveals a high potential for natural compound synthesis and the genetic basis for the loss of fruiting body formation.</title>
        <authorList>
            <person name="Zaburannyi N."/>
            <person name="Bunk B."/>
            <person name="Maier J."/>
            <person name="Overmann J."/>
            <person name="Mueller R."/>
        </authorList>
    </citation>
    <scope>NUCLEOTIDE SEQUENCE [LARGE SCALE GENOMIC DNA]</scope>
    <source>
        <strain evidence="3 4">Cm c5</strain>
    </source>
</reference>
<sequence length="260" mass="27144">MRSRVQLVAWWLAAATLVHAAPSAAGEPGVDGAYGRLEGDLSLRGGIGAAFAQGGPSLSAHGAAVFLETAGVYVHYTDAVGQDAPVVTRSFAAGVHLQPLFLARYVSDLERGPARLDLFLDSLALGVGAFWDARRAAFTVPQDVARAAAGRPGLEVALSMSFPLFSEVSGPHVGIRGALRWRAVDLEGRGTGDLVDRGALLSLTFSWHQTVAVHLVDAGDRVDRSGRPGARVARSVQAAPRAVKEDPSPDPSPPRPPGAH</sequence>
<evidence type="ECO:0000313" key="4">
    <source>
        <dbReference type="Proteomes" id="UP000067626"/>
    </source>
</evidence>
<evidence type="ECO:0000256" key="1">
    <source>
        <dbReference type="SAM" id="MobiDB-lite"/>
    </source>
</evidence>
<dbReference type="RefSeq" id="WP_156338766.1">
    <property type="nucleotide sequence ID" value="NZ_CP012159.1"/>
</dbReference>
<protein>
    <recommendedName>
        <fullName evidence="5">Secreted protein</fullName>
    </recommendedName>
</protein>
<dbReference type="PATRIC" id="fig|52.7.peg.4776"/>
<proteinExistence type="predicted"/>
<feature type="signal peptide" evidence="2">
    <location>
        <begin position="1"/>
        <end position="20"/>
    </location>
</feature>
<dbReference type="EMBL" id="CP012159">
    <property type="protein sequence ID" value="AKT40182.1"/>
    <property type="molecule type" value="Genomic_DNA"/>
</dbReference>
<dbReference type="KEGG" id="ccro:CMC5_043350"/>
<dbReference type="STRING" id="52.CMC5_043350"/>
<accession>A0A0K1EHM9</accession>
<dbReference type="OrthoDB" id="5514804at2"/>
<evidence type="ECO:0000313" key="3">
    <source>
        <dbReference type="EMBL" id="AKT40182.1"/>
    </source>
</evidence>
<organism evidence="3 4">
    <name type="scientific">Chondromyces crocatus</name>
    <dbReference type="NCBI Taxonomy" id="52"/>
    <lineage>
        <taxon>Bacteria</taxon>
        <taxon>Pseudomonadati</taxon>
        <taxon>Myxococcota</taxon>
        <taxon>Polyangia</taxon>
        <taxon>Polyangiales</taxon>
        <taxon>Polyangiaceae</taxon>
        <taxon>Chondromyces</taxon>
    </lineage>
</organism>